<feature type="coiled-coil region" evidence="1">
    <location>
        <begin position="179"/>
        <end position="206"/>
    </location>
</feature>
<evidence type="ECO:0000256" key="1">
    <source>
        <dbReference type="SAM" id="Coils"/>
    </source>
</evidence>
<keyword evidence="4" id="KW-1185">Reference proteome</keyword>
<accession>A0AAV6V514</accession>
<dbReference type="Proteomes" id="UP000827092">
    <property type="component" value="Unassembled WGS sequence"/>
</dbReference>
<gene>
    <name evidence="3" type="ORF">JTE90_024860</name>
</gene>
<feature type="region of interest" description="Disordered" evidence="2">
    <location>
        <begin position="616"/>
        <end position="643"/>
    </location>
</feature>
<feature type="coiled-coil region" evidence="1">
    <location>
        <begin position="232"/>
        <end position="283"/>
    </location>
</feature>
<proteinExistence type="predicted"/>
<feature type="compositionally biased region" description="Basic and acidic residues" evidence="2">
    <location>
        <begin position="494"/>
        <end position="531"/>
    </location>
</feature>
<feature type="compositionally biased region" description="Basic and acidic residues" evidence="2">
    <location>
        <begin position="45"/>
        <end position="54"/>
    </location>
</feature>
<dbReference type="EMBL" id="JAFNEN010000175">
    <property type="protein sequence ID" value="KAG8190726.1"/>
    <property type="molecule type" value="Genomic_DNA"/>
</dbReference>
<feature type="region of interest" description="Disordered" evidence="2">
    <location>
        <begin position="294"/>
        <end position="322"/>
    </location>
</feature>
<evidence type="ECO:0000256" key="2">
    <source>
        <dbReference type="SAM" id="MobiDB-lite"/>
    </source>
</evidence>
<organism evidence="3 4">
    <name type="scientific">Oedothorax gibbosus</name>
    <dbReference type="NCBI Taxonomy" id="931172"/>
    <lineage>
        <taxon>Eukaryota</taxon>
        <taxon>Metazoa</taxon>
        <taxon>Ecdysozoa</taxon>
        <taxon>Arthropoda</taxon>
        <taxon>Chelicerata</taxon>
        <taxon>Arachnida</taxon>
        <taxon>Araneae</taxon>
        <taxon>Araneomorphae</taxon>
        <taxon>Entelegynae</taxon>
        <taxon>Araneoidea</taxon>
        <taxon>Linyphiidae</taxon>
        <taxon>Erigoninae</taxon>
        <taxon>Oedothorax</taxon>
    </lineage>
</organism>
<feature type="compositionally biased region" description="Basic and acidic residues" evidence="2">
    <location>
        <begin position="366"/>
        <end position="390"/>
    </location>
</feature>
<evidence type="ECO:0000313" key="4">
    <source>
        <dbReference type="Proteomes" id="UP000827092"/>
    </source>
</evidence>
<feature type="compositionally biased region" description="Basic and acidic residues" evidence="2">
    <location>
        <begin position="303"/>
        <end position="322"/>
    </location>
</feature>
<protein>
    <submittedName>
        <fullName evidence="3">Uncharacterized protein</fullName>
    </submittedName>
</protein>
<feature type="compositionally biased region" description="Polar residues" evidence="2">
    <location>
        <begin position="31"/>
        <end position="42"/>
    </location>
</feature>
<feature type="region of interest" description="Disordered" evidence="2">
    <location>
        <begin position="364"/>
        <end position="391"/>
    </location>
</feature>
<reference evidence="3 4" key="1">
    <citation type="journal article" date="2022" name="Nat. Ecol. Evol.">
        <title>A masculinizing supergene underlies an exaggerated male reproductive morph in a spider.</title>
        <authorList>
            <person name="Hendrickx F."/>
            <person name="De Corte Z."/>
            <person name="Sonet G."/>
            <person name="Van Belleghem S.M."/>
            <person name="Kostlbacher S."/>
            <person name="Vangestel C."/>
        </authorList>
    </citation>
    <scope>NUCLEOTIDE SEQUENCE [LARGE SCALE GENOMIC DNA]</scope>
    <source>
        <strain evidence="3">W744_W776</strain>
    </source>
</reference>
<dbReference type="AlphaFoldDB" id="A0AAV6V514"/>
<keyword evidence="1" id="KW-0175">Coiled coil</keyword>
<evidence type="ECO:0000313" key="3">
    <source>
        <dbReference type="EMBL" id="KAG8190726.1"/>
    </source>
</evidence>
<feature type="compositionally biased region" description="Polar residues" evidence="2">
    <location>
        <begin position="67"/>
        <end position="79"/>
    </location>
</feature>
<name>A0AAV6V514_9ARAC</name>
<feature type="region of interest" description="Disordered" evidence="2">
    <location>
        <begin position="29"/>
        <end position="80"/>
    </location>
</feature>
<comment type="caution">
    <text evidence="3">The sequence shown here is derived from an EMBL/GenBank/DDBJ whole genome shotgun (WGS) entry which is preliminary data.</text>
</comment>
<sequence>MDLSSSSLSSDWDIVSPTAVITDECIEESPNEVNAESQNAWNSEKFIDDDKEHSPMGSGVDDINDADISNQNDSNTSSDIDVIEETAEDLIQMSIPTMEYSINSSISVDSSVSSSPPISSAPSSTPSAPAEEGWSLLFFIQLLLRLLRNSELKDYLVLFSVSVVIVSTVHFQGTPPDKMKEITDQVEKLKKENDHLKNQVISSKMEDEKLFLILEEQIKAMRSENHKLSKSMQFLIRQMEEQTAILREENEKEDRDDPYKEEIDKLKEQVNILQIDNDELQKQLVRMRYASYAQNSESTSDGEAGKDKVKQGKNDDTNEKKPDMLVEEIEKLKRKLYSEVKDLKDWKGAINKLIRRFNLKENQGQEGKDGFENKQTTDEKPRKNDKEGYKKPNWVFSNPWEDFKRNVKDTFDNINVSDMFSKYASVNKKKVKGYFDSVNHYFKKAQEKTKKMLNFNDNGKHNVWNFLGDLRKKWGDMKDEFFKNNFKKGPMPPDSEKSNWKGDRASSFSDRSRRFEDERRKTHYKTTEHHTNKPKMGQANPNEEDSTVFDDEQIPSPNDPEWMFKLNSIMEKQFGPEWRTEMERLFKDEDNDYSVEEESNFEGTWMFNRAAGRSDLREHGEQEEPTNWFLRRKKTAKGDSEEE</sequence>
<feature type="region of interest" description="Disordered" evidence="2">
    <location>
        <begin position="485"/>
        <end position="556"/>
    </location>
</feature>
<feature type="compositionally biased region" description="Acidic residues" evidence="2">
    <location>
        <begin position="542"/>
        <end position="553"/>
    </location>
</feature>